<keyword evidence="4" id="KW-0663">Pyridoxal phosphate</keyword>
<dbReference type="Gene3D" id="3.40.640.10">
    <property type="entry name" value="Type I PLP-dependent aspartate aminotransferase-like (Major domain)"/>
    <property type="match status" value="1"/>
</dbReference>
<dbReference type="InterPro" id="IPR015421">
    <property type="entry name" value="PyrdxlP-dep_Trfase_major"/>
</dbReference>
<evidence type="ECO:0000256" key="4">
    <source>
        <dbReference type="ARBA" id="ARBA00022898"/>
    </source>
</evidence>
<dbReference type="EC" id="2.6.1.-" evidence="6"/>
<reference evidence="6 7" key="1">
    <citation type="submission" date="2020-08" db="EMBL/GenBank/DDBJ databases">
        <title>Sequencing the genomes of 1000 actinobacteria strains.</title>
        <authorList>
            <person name="Klenk H.-P."/>
        </authorList>
    </citation>
    <scope>NUCLEOTIDE SEQUENCE [LARGE SCALE GENOMIC DNA]</scope>
    <source>
        <strain evidence="6 7">DSM 105784</strain>
    </source>
</reference>
<dbReference type="AlphaFoldDB" id="A0A841AMR9"/>
<feature type="domain" description="Aminotransferase class I/classII large" evidence="5">
    <location>
        <begin position="68"/>
        <end position="388"/>
    </location>
</feature>
<dbReference type="InterPro" id="IPR015424">
    <property type="entry name" value="PyrdxlP-dep_Trfase"/>
</dbReference>
<comment type="cofactor">
    <cofactor evidence="1">
        <name>pyridoxal 5'-phosphate</name>
        <dbReference type="ChEBI" id="CHEBI:597326"/>
    </cofactor>
</comment>
<organism evidence="6 7">
    <name type="scientific">Conyzicola lurida</name>
    <dbReference type="NCBI Taxonomy" id="1172621"/>
    <lineage>
        <taxon>Bacteria</taxon>
        <taxon>Bacillati</taxon>
        <taxon>Actinomycetota</taxon>
        <taxon>Actinomycetes</taxon>
        <taxon>Micrococcales</taxon>
        <taxon>Microbacteriaceae</taxon>
        <taxon>Conyzicola</taxon>
    </lineage>
</organism>
<keyword evidence="2 6" id="KW-0032">Aminotransferase</keyword>
<dbReference type="RefSeq" id="WP_184234553.1">
    <property type="nucleotide sequence ID" value="NZ_JACHMJ010000001.1"/>
</dbReference>
<evidence type="ECO:0000313" key="6">
    <source>
        <dbReference type="EMBL" id="MBB5842825.1"/>
    </source>
</evidence>
<dbReference type="Gene3D" id="3.90.1150.10">
    <property type="entry name" value="Aspartate Aminotransferase, domain 1"/>
    <property type="match status" value="1"/>
</dbReference>
<evidence type="ECO:0000256" key="2">
    <source>
        <dbReference type="ARBA" id="ARBA00022576"/>
    </source>
</evidence>
<dbReference type="Pfam" id="PF00155">
    <property type="entry name" value="Aminotran_1_2"/>
    <property type="match status" value="1"/>
</dbReference>
<evidence type="ECO:0000256" key="3">
    <source>
        <dbReference type="ARBA" id="ARBA00022679"/>
    </source>
</evidence>
<keyword evidence="3 6" id="KW-0808">Transferase</keyword>
<dbReference type="SUPFAM" id="SSF53383">
    <property type="entry name" value="PLP-dependent transferases"/>
    <property type="match status" value="1"/>
</dbReference>
<accession>A0A841AMR9</accession>
<dbReference type="Proteomes" id="UP000536685">
    <property type="component" value="Unassembled WGS sequence"/>
</dbReference>
<dbReference type="InterPro" id="IPR004839">
    <property type="entry name" value="Aminotransferase_I/II_large"/>
</dbReference>
<evidence type="ECO:0000256" key="1">
    <source>
        <dbReference type="ARBA" id="ARBA00001933"/>
    </source>
</evidence>
<protein>
    <submittedName>
        <fullName evidence="6">2-aminoadipate transaminase</fullName>
        <ecNumber evidence="6">2.6.1.-</ecNumber>
    </submittedName>
</protein>
<dbReference type="GO" id="GO:0008483">
    <property type="term" value="F:transaminase activity"/>
    <property type="evidence" value="ECO:0007669"/>
    <property type="project" value="UniProtKB-KW"/>
</dbReference>
<dbReference type="EMBL" id="JACHMJ010000001">
    <property type="protein sequence ID" value="MBB5842825.1"/>
    <property type="molecule type" value="Genomic_DNA"/>
</dbReference>
<dbReference type="PANTHER" id="PTHR42790:SF19">
    <property type="entry name" value="KYNURENINE_ALPHA-AMINOADIPATE AMINOTRANSFERASE, MITOCHONDRIAL"/>
    <property type="match status" value="1"/>
</dbReference>
<sequence>MTTTTSLPPALAARVTDLRSPSAFGSVLGDVRSDAIALTGGSPALEALPREALVAATATVLADAPRAARALDYSAHQGHAGLREWIAAREGVDAGRVVISNGALHALSLTFLATVDPGDTVVVEDPVYPLVAKVLQLAEARVEAVPVDADGLDVAELERRLEAGLRARALYVVPDFHNPTGRVLSAGRRERLVELAELYGFLVVSDNPYVELRGTGDRLADLDLSSDRVVHVNTFSKTLGPGLRLGWAVLPAAVVPGFLDLRSRLDQHASSLTQEIVAEYVGGGAFDELVAAASALYRRRAVTFTDALSEALGDAVAVSAPDGGVFAWPRLVDDRVSVADFARSAAANGVLVIPGEQFAVDSPDAARHFRASFGQQNKETLVEAAARLGTAYAELETTV</sequence>
<name>A0A841AMR9_9MICO</name>
<comment type="caution">
    <text evidence="6">The sequence shown here is derived from an EMBL/GenBank/DDBJ whole genome shotgun (WGS) entry which is preliminary data.</text>
</comment>
<dbReference type="InterPro" id="IPR015422">
    <property type="entry name" value="PyrdxlP-dep_Trfase_small"/>
</dbReference>
<evidence type="ECO:0000259" key="5">
    <source>
        <dbReference type="Pfam" id="PF00155"/>
    </source>
</evidence>
<keyword evidence="7" id="KW-1185">Reference proteome</keyword>
<dbReference type="InterPro" id="IPR050859">
    <property type="entry name" value="Class-I_PLP-dep_aminotransf"/>
</dbReference>
<dbReference type="GO" id="GO:1901605">
    <property type="term" value="P:alpha-amino acid metabolic process"/>
    <property type="evidence" value="ECO:0007669"/>
    <property type="project" value="TreeGrafter"/>
</dbReference>
<dbReference type="CDD" id="cd00609">
    <property type="entry name" value="AAT_like"/>
    <property type="match status" value="1"/>
</dbReference>
<evidence type="ECO:0000313" key="7">
    <source>
        <dbReference type="Proteomes" id="UP000536685"/>
    </source>
</evidence>
<gene>
    <name evidence="6" type="ORF">HD599_001148</name>
</gene>
<dbReference type="GO" id="GO:0030170">
    <property type="term" value="F:pyridoxal phosphate binding"/>
    <property type="evidence" value="ECO:0007669"/>
    <property type="project" value="InterPro"/>
</dbReference>
<dbReference type="PANTHER" id="PTHR42790">
    <property type="entry name" value="AMINOTRANSFERASE"/>
    <property type="match status" value="1"/>
</dbReference>
<proteinExistence type="predicted"/>